<keyword evidence="4" id="KW-1185">Reference proteome</keyword>
<dbReference type="OrthoDB" id="674678at2759"/>
<dbReference type="GO" id="GO:0016020">
    <property type="term" value="C:membrane"/>
    <property type="evidence" value="ECO:0007669"/>
    <property type="project" value="UniProtKB-SubCell"/>
</dbReference>
<accession>A0A5J5A9C1</accession>
<dbReference type="Proteomes" id="UP000325577">
    <property type="component" value="Linkage Group LG3"/>
</dbReference>
<dbReference type="EMBL" id="CM018046">
    <property type="protein sequence ID" value="KAA8526492.1"/>
    <property type="molecule type" value="Genomic_DNA"/>
</dbReference>
<gene>
    <name evidence="3" type="ORF">F0562_008305</name>
</gene>
<sequence>MMADVEQNLKVVSITLFLTVLKPKQPQVIAHPASLDHIAVQLFPTLSINATLGLVITIDNRNYGSFKYKNTIAYVNYHGTTVAEVPIEHETVPAHGKLNISTSANLAADKLISSPCFWGDVAAGRFNLTSSATLHGEVSVLKIFKLGATVFSTCDISVFIQTQDIESKCKSKIKL</sequence>
<evidence type="ECO:0000313" key="3">
    <source>
        <dbReference type="EMBL" id="KAA8526492.1"/>
    </source>
</evidence>
<keyword evidence="2" id="KW-0472">Membrane</keyword>
<dbReference type="PANTHER" id="PTHR31234:SF65">
    <property type="entry name" value="LATE EMBRYOGENESIS ABUNDANT PROTEIN, LEA_2 SUBGROUP"/>
    <property type="match status" value="1"/>
</dbReference>
<proteinExistence type="predicted"/>
<comment type="subcellular location">
    <subcellularLocation>
        <location evidence="1">Membrane</location>
    </subcellularLocation>
</comment>
<dbReference type="GO" id="GO:0098542">
    <property type="term" value="P:defense response to other organism"/>
    <property type="evidence" value="ECO:0007669"/>
    <property type="project" value="InterPro"/>
</dbReference>
<dbReference type="AlphaFoldDB" id="A0A5J5A9C1"/>
<evidence type="ECO:0000256" key="2">
    <source>
        <dbReference type="ARBA" id="ARBA00023136"/>
    </source>
</evidence>
<name>A0A5J5A9C1_9ASTE</name>
<reference evidence="3 4" key="1">
    <citation type="submission" date="2019-09" db="EMBL/GenBank/DDBJ databases">
        <title>A chromosome-level genome assembly of the Chinese tupelo Nyssa sinensis.</title>
        <authorList>
            <person name="Yang X."/>
            <person name="Kang M."/>
            <person name="Yang Y."/>
            <person name="Xiong H."/>
            <person name="Wang M."/>
            <person name="Zhang Z."/>
            <person name="Wang Z."/>
            <person name="Wu H."/>
            <person name="Ma T."/>
            <person name="Liu J."/>
            <person name="Xi Z."/>
        </authorList>
    </citation>
    <scope>NUCLEOTIDE SEQUENCE [LARGE SCALE GENOMIC DNA]</scope>
    <source>
        <strain evidence="3">J267</strain>
        <tissue evidence="3">Leaf</tissue>
    </source>
</reference>
<evidence type="ECO:0000256" key="1">
    <source>
        <dbReference type="ARBA" id="ARBA00004370"/>
    </source>
</evidence>
<dbReference type="InterPro" id="IPR044839">
    <property type="entry name" value="NDR1-like"/>
</dbReference>
<dbReference type="PANTHER" id="PTHR31234">
    <property type="entry name" value="LATE EMBRYOGENESIS ABUNDANT (LEA) HYDROXYPROLINE-RICH GLYCOPROTEIN FAMILY"/>
    <property type="match status" value="1"/>
</dbReference>
<organism evidence="3 4">
    <name type="scientific">Nyssa sinensis</name>
    <dbReference type="NCBI Taxonomy" id="561372"/>
    <lineage>
        <taxon>Eukaryota</taxon>
        <taxon>Viridiplantae</taxon>
        <taxon>Streptophyta</taxon>
        <taxon>Embryophyta</taxon>
        <taxon>Tracheophyta</taxon>
        <taxon>Spermatophyta</taxon>
        <taxon>Magnoliopsida</taxon>
        <taxon>eudicotyledons</taxon>
        <taxon>Gunneridae</taxon>
        <taxon>Pentapetalae</taxon>
        <taxon>asterids</taxon>
        <taxon>Cornales</taxon>
        <taxon>Nyssaceae</taxon>
        <taxon>Nyssa</taxon>
    </lineage>
</organism>
<protein>
    <submittedName>
        <fullName evidence="3">Uncharacterized protein</fullName>
    </submittedName>
</protein>
<evidence type="ECO:0000313" key="4">
    <source>
        <dbReference type="Proteomes" id="UP000325577"/>
    </source>
</evidence>